<sequence>MDIIRIDQLASARDAKILGKSSVANFLKWVNSADALAIGVENISIRELRWGKSPGKPSHEYLIMVLDHGALRAERDAPSWYSILSPNYRDKCEDTIIYKNTPEELLDHRDEVLATLHFRKGDVQVFHLALLLSAISEKADFYNVYTINCWWYTCCLWNNLAKLPHQSQYRFHMKIDWIDDGSIIKWNPIRFGRRMQLIHIGGVRRGIGADGHRVGRIVERVL</sequence>
<dbReference type="Proteomes" id="UP000027265">
    <property type="component" value="Unassembled WGS sequence"/>
</dbReference>
<dbReference type="EMBL" id="KL197717">
    <property type="protein sequence ID" value="KDQ58676.1"/>
    <property type="molecule type" value="Genomic_DNA"/>
</dbReference>
<gene>
    <name evidence="1" type="ORF">JAAARDRAFT_676298</name>
</gene>
<reference evidence="2" key="1">
    <citation type="journal article" date="2014" name="Proc. Natl. Acad. Sci. U.S.A.">
        <title>Extensive sampling of basidiomycete genomes demonstrates inadequacy of the white-rot/brown-rot paradigm for wood decay fungi.</title>
        <authorList>
            <person name="Riley R."/>
            <person name="Salamov A.A."/>
            <person name="Brown D.W."/>
            <person name="Nagy L.G."/>
            <person name="Floudas D."/>
            <person name="Held B.W."/>
            <person name="Levasseur A."/>
            <person name="Lombard V."/>
            <person name="Morin E."/>
            <person name="Otillar R."/>
            <person name="Lindquist E.A."/>
            <person name="Sun H."/>
            <person name="LaButti K.M."/>
            <person name="Schmutz J."/>
            <person name="Jabbour D."/>
            <person name="Luo H."/>
            <person name="Baker S.E."/>
            <person name="Pisabarro A.G."/>
            <person name="Walton J.D."/>
            <person name="Blanchette R.A."/>
            <person name="Henrissat B."/>
            <person name="Martin F."/>
            <person name="Cullen D."/>
            <person name="Hibbett D.S."/>
            <person name="Grigoriev I.V."/>
        </authorList>
    </citation>
    <scope>NUCLEOTIDE SEQUENCE [LARGE SCALE GENOMIC DNA]</scope>
    <source>
        <strain evidence="2">MUCL 33604</strain>
    </source>
</reference>
<dbReference type="AlphaFoldDB" id="A0A067Q7U8"/>
<keyword evidence="2" id="KW-1185">Reference proteome</keyword>
<name>A0A067Q7U8_9AGAM</name>
<evidence type="ECO:0000313" key="1">
    <source>
        <dbReference type="EMBL" id="KDQ58676.1"/>
    </source>
</evidence>
<dbReference type="HOGENOM" id="CLU_041448_0_0_1"/>
<proteinExistence type="predicted"/>
<evidence type="ECO:0000313" key="2">
    <source>
        <dbReference type="Proteomes" id="UP000027265"/>
    </source>
</evidence>
<organism evidence="1 2">
    <name type="scientific">Jaapia argillacea MUCL 33604</name>
    <dbReference type="NCBI Taxonomy" id="933084"/>
    <lineage>
        <taxon>Eukaryota</taxon>
        <taxon>Fungi</taxon>
        <taxon>Dikarya</taxon>
        <taxon>Basidiomycota</taxon>
        <taxon>Agaricomycotina</taxon>
        <taxon>Agaricomycetes</taxon>
        <taxon>Agaricomycetidae</taxon>
        <taxon>Jaapiales</taxon>
        <taxon>Jaapiaceae</taxon>
        <taxon>Jaapia</taxon>
    </lineage>
</organism>
<protein>
    <submittedName>
        <fullName evidence="1">Uncharacterized protein</fullName>
    </submittedName>
</protein>
<accession>A0A067Q7U8</accession>
<dbReference type="InParanoid" id="A0A067Q7U8"/>